<evidence type="ECO:0000256" key="2">
    <source>
        <dbReference type="ARBA" id="ARBA00020035"/>
    </source>
</evidence>
<proteinExistence type="predicted"/>
<keyword evidence="6" id="KW-0547">Nucleotide-binding</keyword>
<evidence type="ECO:0000256" key="3">
    <source>
        <dbReference type="ARBA" id="ARBA00022484"/>
    </source>
</evidence>
<dbReference type="GO" id="GO:0000166">
    <property type="term" value="F:nucleotide binding"/>
    <property type="evidence" value="ECO:0007669"/>
    <property type="project" value="UniProtKB-KW"/>
</dbReference>
<dbReference type="InterPro" id="IPR001407">
    <property type="entry name" value="RNA_pol_PB1_influenza"/>
</dbReference>
<keyword evidence="3 8" id="KW-0696">RNA-directed RNA polymerase</keyword>
<organism evidence="11">
    <name type="scientific">Wuhan Mosquito Virus 3</name>
    <dbReference type="NCBI Taxonomy" id="1608128"/>
    <lineage>
        <taxon>Viruses</taxon>
        <taxon>Riboviria</taxon>
        <taxon>Orthornavirae</taxon>
        <taxon>Negarnaviricota</taxon>
        <taxon>Polyploviricotina</taxon>
        <taxon>Insthoviricetes</taxon>
        <taxon>Articulavirales</taxon>
        <taxon>Orthomyxoviridae</taxon>
        <taxon>Quaranjavirus</taxon>
    </lineage>
</organism>
<feature type="region of interest" description="Disordered" evidence="9">
    <location>
        <begin position="776"/>
        <end position="796"/>
    </location>
</feature>
<feature type="domain" description="RdRp catalytic" evidence="10">
    <location>
        <begin position="317"/>
        <end position="519"/>
    </location>
</feature>
<protein>
    <recommendedName>
        <fullName evidence="2 8">RNA-directed RNA polymerase catalytic subunit</fullName>
        <ecNumber evidence="1 8">2.7.7.48</ecNumber>
    </recommendedName>
</protein>
<keyword evidence="7" id="KW-0693">Viral RNA replication</keyword>
<evidence type="ECO:0000256" key="5">
    <source>
        <dbReference type="ARBA" id="ARBA00022695"/>
    </source>
</evidence>
<evidence type="ECO:0000256" key="4">
    <source>
        <dbReference type="ARBA" id="ARBA00022679"/>
    </source>
</evidence>
<dbReference type="Pfam" id="PF00602">
    <property type="entry name" value="Flu_PB1"/>
    <property type="match status" value="1"/>
</dbReference>
<dbReference type="EMBL" id="KM817622">
    <property type="protein sequence ID" value="AJG39091.1"/>
    <property type="molecule type" value="Viral_cRNA"/>
</dbReference>
<dbReference type="GO" id="GO:0003968">
    <property type="term" value="F:RNA-directed RNA polymerase activity"/>
    <property type="evidence" value="ECO:0007669"/>
    <property type="project" value="UniProtKB-KW"/>
</dbReference>
<keyword evidence="4" id="KW-0808">Transferase</keyword>
<evidence type="ECO:0000313" key="11">
    <source>
        <dbReference type="EMBL" id="AJG39091.1"/>
    </source>
</evidence>
<gene>
    <name evidence="11" type="primary">PB1</name>
</gene>
<evidence type="ECO:0000256" key="1">
    <source>
        <dbReference type="ARBA" id="ARBA00012494"/>
    </source>
</evidence>
<accession>A0A0B5KRD5</accession>
<reference evidence="11" key="1">
    <citation type="submission" date="2014-09" db="EMBL/GenBank/DDBJ databases">
        <authorList>
            <person name="Li C.-X."/>
            <person name="Shi M."/>
            <person name="Tian J.-H."/>
            <person name="Lin X.-D."/>
            <person name="Kang Y.-J."/>
            <person name="Qin X.-C."/>
            <person name="Chen L.-J."/>
            <person name="Xu J."/>
            <person name="Holmes E.C."/>
        </authorList>
    </citation>
    <scope>NUCLEOTIDE SEQUENCE</scope>
    <source>
        <strain evidence="11">XZ2-7</strain>
    </source>
</reference>
<evidence type="ECO:0000259" key="10">
    <source>
        <dbReference type="PROSITE" id="PS50525"/>
    </source>
</evidence>
<dbReference type="EC" id="2.7.7.48" evidence="1 8"/>
<evidence type="ECO:0000256" key="6">
    <source>
        <dbReference type="ARBA" id="ARBA00022741"/>
    </source>
</evidence>
<dbReference type="InterPro" id="IPR007099">
    <property type="entry name" value="RNA-dir_pol_NSvirus"/>
</dbReference>
<reference evidence="11" key="2">
    <citation type="journal article" date="2015" name="Elife">
        <title>Unprecedented genomic diversity of RNA viruses in arthropods reveals the ancestry of negative-sense RNA viruses.</title>
        <authorList>
            <person name="Li C.X."/>
            <person name="Shi M."/>
            <person name="Tian J.H."/>
            <person name="Lin X.D."/>
            <person name="Kang Y.J."/>
            <person name="Chen L.J."/>
            <person name="Qin X.C."/>
            <person name="Xu J."/>
            <person name="Holmes E.C."/>
            <person name="Zhang Y.Z."/>
        </authorList>
    </citation>
    <scope>NUCLEOTIDE SEQUENCE</scope>
    <source>
        <strain evidence="11">XZ2-7</strain>
    </source>
</reference>
<dbReference type="GO" id="GO:0003723">
    <property type="term" value="F:RNA binding"/>
    <property type="evidence" value="ECO:0007669"/>
    <property type="project" value="InterPro"/>
</dbReference>
<evidence type="ECO:0000256" key="9">
    <source>
        <dbReference type="SAM" id="MobiDB-lite"/>
    </source>
</evidence>
<evidence type="ECO:0000256" key="7">
    <source>
        <dbReference type="ARBA" id="ARBA00022953"/>
    </source>
</evidence>
<dbReference type="GO" id="GO:0039694">
    <property type="term" value="P:viral RNA genome replication"/>
    <property type="evidence" value="ECO:0007669"/>
    <property type="project" value="InterPro"/>
</dbReference>
<comment type="catalytic activity">
    <reaction evidence="8">
        <text>RNA(n) + a ribonucleoside 5'-triphosphate = RNA(n+1) + diphosphate</text>
        <dbReference type="Rhea" id="RHEA:21248"/>
        <dbReference type="Rhea" id="RHEA-COMP:14527"/>
        <dbReference type="Rhea" id="RHEA-COMP:17342"/>
        <dbReference type="ChEBI" id="CHEBI:33019"/>
        <dbReference type="ChEBI" id="CHEBI:61557"/>
        <dbReference type="ChEBI" id="CHEBI:140395"/>
        <dbReference type="EC" id="2.7.7.48"/>
    </reaction>
</comment>
<dbReference type="PROSITE" id="PS50525">
    <property type="entry name" value="RDRP_SSRNA_NEG_SEG"/>
    <property type="match status" value="1"/>
</dbReference>
<sequence>MDLPNDPFSEVPNSMWSAMFDQSRRTDTLLPSEDTLDTLSMVSSLYLYTNPPPYGTGTPAPKVAETVLRSLDFNMKTEQEERQVQVGRYQVDNPVWDVPRPFPFHEVSSNFHAPSLAEMAKGFLIDYHKELKRCAQEAIQGAMITNSEVLTKGKQTWCPFTESSVPCPQAYLEACEFLVKNGKPNHHTLLEFIQHFMSVMSSGEVNTKVVKHRMVKSKKRCKNQSLEVSRRLKRQRRVVLEGEQVADHCQDLLRSFCSYIKHGERGHLQRRAIASPNVFLRALFHIIEDLHLSLGKLIQGSTISIGGELKKAKIQQTMDSCVPNQANKFVLQGTQDATKWNECLSASGFGLFSSILFNDEVREELRLEPMSYDEKLMGAICEASHFVLAIKMITLGEGLQGVTEDFRGNITYEEQNLAKFNQTTSEWVERILPLRYGNNYITASGGMLMGMHNALSTTYGLLSLHHHYPLLSSIYTLRSSDDSMTVYAATNLEALSGVIATERAALKLLGINLSPKKTLYFPGGYGEYTSWYQDSALVSQFGTETTKLRPGGHNPPDDFYTIAKATAVSQMNLESNPIGSEARIRLGIDNVRSLYRIKRRRTSPASEEEVISPKVRVMADGGDSPWNATNCHLEETSLKRRLIRNESERCYLIKVCDPENPFSGEAREDLTWSKEAGTLTLDLVDTPRTVFHYVKRANASIKNTKGKTHADDEKHNAIALEILTNADLSLTLKVPAFSGSMAKHVMGCMETEAMDLDFTEEEKALLMAARGRLRERVHEEEDDENWEEEGLRMEDA</sequence>
<evidence type="ECO:0000256" key="8">
    <source>
        <dbReference type="RuleBase" id="RU004330"/>
    </source>
</evidence>
<name>A0A0B5KRD5_9ORTO</name>
<keyword evidence="5" id="KW-0548">Nucleotidyltransferase</keyword>